<dbReference type="WBParaSite" id="PTRK_0000352300.1">
    <property type="protein sequence ID" value="PTRK_0000352300.1"/>
    <property type="gene ID" value="PTRK_0000352300"/>
</dbReference>
<feature type="region of interest" description="Disordered" evidence="4">
    <location>
        <begin position="982"/>
        <end position="1103"/>
    </location>
</feature>
<feature type="signal peptide" evidence="5">
    <location>
        <begin position="1"/>
        <end position="24"/>
    </location>
</feature>
<evidence type="ECO:0000256" key="4">
    <source>
        <dbReference type="SAM" id="MobiDB-lite"/>
    </source>
</evidence>
<organism evidence="7 8">
    <name type="scientific">Parastrongyloides trichosuri</name>
    <name type="common">Possum-specific nematode worm</name>
    <dbReference type="NCBI Taxonomy" id="131310"/>
    <lineage>
        <taxon>Eukaryota</taxon>
        <taxon>Metazoa</taxon>
        <taxon>Ecdysozoa</taxon>
        <taxon>Nematoda</taxon>
        <taxon>Chromadorea</taxon>
        <taxon>Rhabditida</taxon>
        <taxon>Tylenchina</taxon>
        <taxon>Panagrolaimomorpha</taxon>
        <taxon>Strongyloidoidea</taxon>
        <taxon>Strongyloididae</taxon>
        <taxon>Parastrongyloides</taxon>
    </lineage>
</organism>
<dbReference type="AlphaFoldDB" id="A0A0N4Z8C4"/>
<accession>A0A0N4Z8C4</accession>
<feature type="region of interest" description="Disordered" evidence="4">
    <location>
        <begin position="326"/>
        <end position="378"/>
    </location>
</feature>
<dbReference type="GO" id="GO:0006865">
    <property type="term" value="P:amino acid transport"/>
    <property type="evidence" value="ECO:0007669"/>
    <property type="project" value="TreeGrafter"/>
</dbReference>
<feature type="compositionally biased region" description="Basic and acidic residues" evidence="4">
    <location>
        <begin position="429"/>
        <end position="444"/>
    </location>
</feature>
<feature type="compositionally biased region" description="Basic and acidic residues" evidence="4">
    <location>
        <begin position="740"/>
        <end position="764"/>
    </location>
</feature>
<dbReference type="SMART" id="SM00062">
    <property type="entry name" value="PBPb"/>
    <property type="match status" value="1"/>
</dbReference>
<keyword evidence="2" id="KW-0813">Transport</keyword>
<dbReference type="PANTHER" id="PTHR30085:SF7">
    <property type="entry name" value="AMINO-ACID ABC TRANSPORTER-BINDING PROTEIN YHDW-RELATED"/>
    <property type="match status" value="1"/>
</dbReference>
<dbReference type="Pfam" id="PF00497">
    <property type="entry name" value="SBP_bac_3"/>
    <property type="match status" value="1"/>
</dbReference>
<keyword evidence="7" id="KW-1185">Reference proteome</keyword>
<evidence type="ECO:0000256" key="5">
    <source>
        <dbReference type="SAM" id="SignalP"/>
    </source>
</evidence>
<feature type="compositionally biased region" description="Basic residues" evidence="4">
    <location>
        <begin position="833"/>
        <end position="849"/>
    </location>
</feature>
<evidence type="ECO:0000313" key="8">
    <source>
        <dbReference type="WBParaSite" id="PTRK_0000352300.1"/>
    </source>
</evidence>
<feature type="domain" description="Solute-binding protein family 3/N-terminal" evidence="6">
    <location>
        <begin position="62"/>
        <end position="291"/>
    </location>
</feature>
<name>A0A0N4Z8C4_PARTI</name>
<evidence type="ECO:0000256" key="3">
    <source>
        <dbReference type="ARBA" id="ARBA00022729"/>
    </source>
</evidence>
<evidence type="ECO:0000256" key="2">
    <source>
        <dbReference type="ARBA" id="ARBA00022448"/>
    </source>
</evidence>
<sequence>MNGMKAQWIGPGLAAALVLLGACGQQDEPQADAMREPTPRVPTALPDVKESPTLAAIRQRGRLNCGVHEGLVGFAYTDNRGAWRGFDVDFCRATAAAIFGDPDAVRFVPLTTEQRFEAVRAGRVDVLWRNTSWTMSRDTAAGLSFAGVNYYDGQGFMVRRSLNLTSAAELNGARICVQSGSTTELNVEDYFRRRGIEYRPVVVATEGEARQAYAREACDAFTADISALAAARTTLPNPQQHMILPDVISKEPLGPVVRNGDDRWLAVIRWTLNALILAEELGVTRDNAADLAKNSADPRVRRLLGVEGDFGPSVDLPRTWALDAITSKQGGSGKGPDGDYSQARTAASHADADRISGRPHRRPHRQSDRRRRCRLGSVADLQHYRTRRPDIPAPAVYAGAAPAVLGPGHRRGRDGRSEGLGARGIAQPDLHRRDFGNGRADRHGHGQYLQAGRWRARRGGLHHRQCADLGSGGRLLPRSDPVERLHGGGREPDPAGHGLRPLLRRGPGHGQEPGHRSPATDDRRPVRGDDEAHQPRYPHRALRYRLPDVQSGGPVRVGPADPARRLRGCRRGRDGDPYVRRLSAGGDGGVLLHRLLERQPAGVAARRRAGAGPAAQDRPLRPDRRRHRQPERHRPVRRRDGAVPGPVLRRRPDAGPAGYRHAGLYSGRGRHGRGSGGQSAGDRHDPGDGGRAAGGHRPDPGRRPLPGYVPDVAERHRRPGHRHGRFSRRKGRRRAGRAAAGDRRGLTARAERPSHRPADPDRRPLRGPVRGRGRGCGRTADPRLPVAPDRPAAGRRRHGQGDQHQEGSVPGPMGHEERHRQGHGRGQPERHGLRARRQLRLQHPGQRHARPADPARDRLPRRLRRDPQRPAAGRAGHVVWRPARVRAGSGPRRRLGRRRRCLHGDARRPGQRSVGRPEHGAAEPVRGPGGRTDRLRRPGHQARSQGADGEDGLNPLVRQRHRQGHGRGQPERHGLRARRQLRLQHPGQRHARPADPARDRLPRRLRRDPQRPAAGRAGHVFRRPARVRAGSGPRRRLGRRRRCLHGDARRPGQRPVGRPQHGAAGPVRGSGRRTDRLRRPGHQARPQGADGEDGVNPLVRRHG</sequence>
<comment type="similarity">
    <text evidence="1">Belongs to the bacterial solute-binding protein 3 family.</text>
</comment>
<feature type="chain" id="PRO_5005891262" evidence="5">
    <location>
        <begin position="25"/>
        <end position="1103"/>
    </location>
</feature>
<feature type="compositionally biased region" description="Basic and acidic residues" evidence="4">
    <location>
        <begin position="512"/>
        <end position="534"/>
    </location>
</feature>
<feature type="region of interest" description="Disordered" evidence="4">
    <location>
        <begin position="464"/>
        <end position="581"/>
    </location>
</feature>
<feature type="region of interest" description="Disordered" evidence="4">
    <location>
        <begin position="404"/>
        <end position="444"/>
    </location>
</feature>
<feature type="compositionally biased region" description="Low complexity" evidence="4">
    <location>
        <begin position="602"/>
        <end position="617"/>
    </location>
</feature>
<feature type="compositionally biased region" description="Basic and acidic residues" evidence="4">
    <location>
        <begin position="992"/>
        <end position="1010"/>
    </location>
</feature>
<dbReference type="Gene3D" id="3.40.190.10">
    <property type="entry name" value="Periplasmic binding protein-like II"/>
    <property type="match status" value="2"/>
</dbReference>
<dbReference type="PANTHER" id="PTHR30085">
    <property type="entry name" value="AMINO ACID ABC TRANSPORTER PERMEASE"/>
    <property type="match status" value="1"/>
</dbReference>
<feature type="compositionally biased region" description="Basic residues" evidence="4">
    <location>
        <begin position="891"/>
        <end position="901"/>
    </location>
</feature>
<feature type="compositionally biased region" description="Basic residues" evidence="4">
    <location>
        <begin position="1033"/>
        <end position="1043"/>
    </location>
</feature>
<evidence type="ECO:0000256" key="1">
    <source>
        <dbReference type="ARBA" id="ARBA00010333"/>
    </source>
</evidence>
<protein>
    <submittedName>
        <fullName evidence="8">PBPb domain-containing protein</fullName>
    </submittedName>
</protein>
<evidence type="ECO:0000259" key="6">
    <source>
        <dbReference type="SMART" id="SM00062"/>
    </source>
</evidence>
<feature type="compositionally biased region" description="Basic residues" evidence="4">
    <location>
        <begin position="623"/>
        <end position="637"/>
    </location>
</feature>
<dbReference type="SUPFAM" id="SSF53850">
    <property type="entry name" value="Periplasmic binding protein-like II"/>
    <property type="match status" value="1"/>
</dbReference>
<dbReference type="PROSITE" id="PS51257">
    <property type="entry name" value="PROKAR_LIPOPROTEIN"/>
    <property type="match status" value="1"/>
</dbReference>
<keyword evidence="3 5" id="KW-0732">Signal</keyword>
<feature type="compositionally biased region" description="Basic and acidic residues" evidence="4">
    <location>
        <begin position="850"/>
        <end position="868"/>
    </location>
</feature>
<feature type="compositionally biased region" description="Basic residues" evidence="4">
    <location>
        <begin position="982"/>
        <end position="991"/>
    </location>
</feature>
<dbReference type="InterPro" id="IPR051455">
    <property type="entry name" value="Bact_solute-bind_prot3"/>
</dbReference>
<feature type="compositionally biased region" description="Basic residues" evidence="4">
    <location>
        <begin position="357"/>
        <end position="374"/>
    </location>
</feature>
<dbReference type="Proteomes" id="UP000038045">
    <property type="component" value="Unplaced"/>
</dbReference>
<feature type="compositionally biased region" description="Basic and acidic residues" evidence="4">
    <location>
        <begin position="480"/>
        <end position="494"/>
    </location>
</feature>
<feature type="region of interest" description="Disordered" evidence="4">
    <location>
        <begin position="602"/>
        <end position="955"/>
    </location>
</feature>
<proteinExistence type="inferred from homology"/>
<dbReference type="InterPro" id="IPR001638">
    <property type="entry name" value="Solute-binding_3/MltF_N"/>
</dbReference>
<reference evidence="8" key="1">
    <citation type="submission" date="2017-02" db="UniProtKB">
        <authorList>
            <consortium name="WormBaseParasite"/>
        </authorList>
    </citation>
    <scope>IDENTIFICATION</scope>
</reference>
<feature type="compositionally biased region" description="Basic residues" evidence="4">
    <location>
        <begin position="715"/>
        <end position="736"/>
    </location>
</feature>
<evidence type="ECO:0000313" key="7">
    <source>
        <dbReference type="Proteomes" id="UP000038045"/>
    </source>
</evidence>
<dbReference type="CDD" id="cd13692">
    <property type="entry name" value="PBP2_BztA"/>
    <property type="match status" value="1"/>
</dbReference>